<proteinExistence type="predicted"/>
<dbReference type="EMBL" id="BAABIE010000002">
    <property type="protein sequence ID" value="GAA4740189.1"/>
    <property type="molecule type" value="Genomic_DNA"/>
</dbReference>
<protein>
    <recommendedName>
        <fullName evidence="3">MarR family transcriptional regulator</fullName>
    </recommendedName>
</protein>
<dbReference type="Proteomes" id="UP001500822">
    <property type="component" value="Unassembled WGS sequence"/>
</dbReference>
<reference evidence="2" key="1">
    <citation type="journal article" date="2019" name="Int. J. Syst. Evol. Microbiol.">
        <title>The Global Catalogue of Microorganisms (GCM) 10K type strain sequencing project: providing services to taxonomists for standard genome sequencing and annotation.</title>
        <authorList>
            <consortium name="The Broad Institute Genomics Platform"/>
            <consortium name="The Broad Institute Genome Sequencing Center for Infectious Disease"/>
            <person name="Wu L."/>
            <person name="Ma J."/>
        </authorList>
    </citation>
    <scope>NUCLEOTIDE SEQUENCE [LARGE SCALE GENOMIC DNA]</scope>
    <source>
        <strain evidence="2">JCM 18077</strain>
    </source>
</reference>
<evidence type="ECO:0000313" key="1">
    <source>
        <dbReference type="EMBL" id="GAA4740189.1"/>
    </source>
</evidence>
<name>A0ABP8YX80_9ACTN</name>
<comment type="caution">
    <text evidence="1">The sequence shown here is derived from an EMBL/GenBank/DDBJ whole genome shotgun (WGS) entry which is preliminary data.</text>
</comment>
<gene>
    <name evidence="1" type="ORF">GCM10023217_05180</name>
</gene>
<sequence length="48" mass="5235">MFRMQRDQVRAISEIASTVTEVLHHDAQVAALIAPLQRLTGCDANADA</sequence>
<organism evidence="1 2">
    <name type="scientific">Gordonia alkaliphila</name>
    <dbReference type="NCBI Taxonomy" id="1053547"/>
    <lineage>
        <taxon>Bacteria</taxon>
        <taxon>Bacillati</taxon>
        <taxon>Actinomycetota</taxon>
        <taxon>Actinomycetes</taxon>
        <taxon>Mycobacteriales</taxon>
        <taxon>Gordoniaceae</taxon>
        <taxon>Gordonia</taxon>
    </lineage>
</organism>
<evidence type="ECO:0000313" key="2">
    <source>
        <dbReference type="Proteomes" id="UP001500822"/>
    </source>
</evidence>
<accession>A0ABP8YX80</accession>
<keyword evidence="2" id="KW-1185">Reference proteome</keyword>
<evidence type="ECO:0008006" key="3">
    <source>
        <dbReference type="Google" id="ProtNLM"/>
    </source>
</evidence>